<dbReference type="SUPFAM" id="SSF48371">
    <property type="entry name" value="ARM repeat"/>
    <property type="match status" value="1"/>
</dbReference>
<dbReference type="Pfam" id="PF13646">
    <property type="entry name" value="HEAT_2"/>
    <property type="match status" value="1"/>
</dbReference>
<evidence type="ECO:0000256" key="2">
    <source>
        <dbReference type="PROSITE-ProRule" id="PRU00103"/>
    </source>
</evidence>
<evidence type="ECO:0000256" key="1">
    <source>
        <dbReference type="ARBA" id="ARBA00022737"/>
    </source>
</evidence>
<comment type="caution">
    <text evidence="4">The sequence shown here is derived from an EMBL/GenBank/DDBJ whole genome shotgun (WGS) entry which is preliminary data.</text>
</comment>
<proteinExistence type="predicted"/>
<dbReference type="EMBL" id="ASPP01003149">
    <property type="protein sequence ID" value="ETO33766.1"/>
    <property type="molecule type" value="Genomic_DNA"/>
</dbReference>
<evidence type="ECO:0000313" key="5">
    <source>
        <dbReference type="Proteomes" id="UP000023152"/>
    </source>
</evidence>
<keyword evidence="3" id="KW-1133">Transmembrane helix</keyword>
<sequence length="661" mass="74538">MTTLSVDPLEVLQDDLKDESVQVQLEAIHSLQTIAKVLGPERNAKELYVALERYCFPVEVQASVSPEAYSNTNALAAKEEVLCAIGGVGKKTYLSYTFNNATHKYIKKKKNLKPNIHTEFFYVLFEAAAKNILPLLEKLAMVEETVIRQAAVASINKLIAKMKVEHVKTYAYPILNRLVEASWFTSRCSASALTAGLYKVLQLEEDRKNLLECHRRLCSDEMPMVKNDAYKNLVPLIEEMKSIQVIMPFARPLLESLQNELMETMRQCLVDVTKKIAEKSAEEKSQDAIPGFVKLAVEDDSWRVRKHIAENLADICSHLKGQKVTEDIAPLYVKLLSDNEPQVRKAAIGALETIIKYSDGQGFAQKIVTESLQPLLSDSVADVRETLAEQVACLGEYLTREGVKEKLLPIFKKLAADESPVTRLNLCMKLSTICKILGLELFESDILPLLKEVTVDQRWRVRNSIVVNIAQIGIQMGKDKFAKSRLKDILIQSLKDPAATVRETASRQVQSLNQSFGYEWMAEQVFTPMKNLYKDSGNYLHRMVPLKTVQLLCKDLTVQQLKGEFVDLLTTGLSDPISNVRFNACRVLVDVLPRLDSSTVSQFKTSLEKLAKQDDDPDVVFFATEALKGKWERDTFLFGVFQTSYAAAVIQFFLIFNFSQQ</sequence>
<feature type="repeat" description="HEAT" evidence="2">
    <location>
        <begin position="407"/>
        <end position="445"/>
    </location>
</feature>
<protein>
    <submittedName>
        <fullName evidence="4">Phosphoprotein phosphatase A</fullName>
    </submittedName>
</protein>
<dbReference type="PROSITE" id="PS50077">
    <property type="entry name" value="HEAT_REPEAT"/>
    <property type="match status" value="7"/>
</dbReference>
<dbReference type="GO" id="GO:0019888">
    <property type="term" value="F:protein phosphatase regulator activity"/>
    <property type="evidence" value="ECO:0007669"/>
    <property type="project" value="TreeGrafter"/>
</dbReference>
<keyword evidence="3" id="KW-0472">Membrane</keyword>
<accession>X6P6F9</accession>
<keyword evidence="3" id="KW-0812">Transmembrane</keyword>
<feature type="transmembrane region" description="Helical" evidence="3">
    <location>
        <begin position="636"/>
        <end position="656"/>
    </location>
</feature>
<dbReference type="Proteomes" id="UP000023152">
    <property type="component" value="Unassembled WGS sequence"/>
</dbReference>
<dbReference type="GO" id="GO:0005634">
    <property type="term" value="C:nucleus"/>
    <property type="evidence" value="ECO:0007669"/>
    <property type="project" value="TreeGrafter"/>
</dbReference>
<keyword evidence="1" id="KW-0677">Repeat</keyword>
<dbReference type="PANTHER" id="PTHR10648:SF4">
    <property type="entry name" value="PROTEIN PHOSPHATASE 2 (FORMERLY 2A), REGULATORY SUBUNIT A, BETA ISOFORM-RELATED"/>
    <property type="match status" value="1"/>
</dbReference>
<organism evidence="4 5">
    <name type="scientific">Reticulomyxa filosa</name>
    <dbReference type="NCBI Taxonomy" id="46433"/>
    <lineage>
        <taxon>Eukaryota</taxon>
        <taxon>Sar</taxon>
        <taxon>Rhizaria</taxon>
        <taxon>Retaria</taxon>
        <taxon>Foraminifera</taxon>
        <taxon>Monothalamids</taxon>
        <taxon>Reticulomyxidae</taxon>
        <taxon>Reticulomyxa</taxon>
    </lineage>
</organism>
<dbReference type="InterPro" id="IPR011989">
    <property type="entry name" value="ARM-like"/>
</dbReference>
<evidence type="ECO:0000256" key="3">
    <source>
        <dbReference type="SAM" id="Phobius"/>
    </source>
</evidence>
<dbReference type="PANTHER" id="PTHR10648">
    <property type="entry name" value="SERINE/THREONINE-PROTEIN PHOSPHATASE PP2A 65 KDA REGULATORY SUBUNIT"/>
    <property type="match status" value="1"/>
</dbReference>
<evidence type="ECO:0000313" key="4">
    <source>
        <dbReference type="EMBL" id="ETO33766.1"/>
    </source>
</evidence>
<name>X6P6F9_RETFI</name>
<dbReference type="InterPro" id="IPR016024">
    <property type="entry name" value="ARM-type_fold"/>
</dbReference>
<reference evidence="4 5" key="1">
    <citation type="journal article" date="2013" name="Curr. Biol.">
        <title>The Genome of the Foraminiferan Reticulomyxa filosa.</title>
        <authorList>
            <person name="Glockner G."/>
            <person name="Hulsmann N."/>
            <person name="Schleicher M."/>
            <person name="Noegel A.A."/>
            <person name="Eichinger L."/>
            <person name="Gallinger C."/>
            <person name="Pawlowski J."/>
            <person name="Sierra R."/>
            <person name="Euteneuer U."/>
            <person name="Pillet L."/>
            <person name="Moustafa A."/>
            <person name="Platzer M."/>
            <person name="Groth M."/>
            <person name="Szafranski K."/>
            <person name="Schliwa M."/>
        </authorList>
    </citation>
    <scope>NUCLEOTIDE SEQUENCE [LARGE SCALE GENOMIC DNA]</scope>
</reference>
<feature type="repeat" description="HEAT" evidence="2">
    <location>
        <begin position="288"/>
        <end position="327"/>
    </location>
</feature>
<dbReference type="InterPro" id="IPR021133">
    <property type="entry name" value="HEAT_type_2"/>
</dbReference>
<gene>
    <name evidence="4" type="ORF">RFI_03335</name>
</gene>
<dbReference type="OrthoDB" id="340346at2759"/>
<feature type="repeat" description="HEAT" evidence="2">
    <location>
        <begin position="328"/>
        <end position="366"/>
    </location>
</feature>
<dbReference type="InterPro" id="IPR051023">
    <property type="entry name" value="PP2A_Regulatory_Subunit_A"/>
</dbReference>
<dbReference type="GO" id="GO:0000159">
    <property type="term" value="C:protein phosphatase type 2A complex"/>
    <property type="evidence" value="ECO:0007669"/>
    <property type="project" value="TreeGrafter"/>
</dbReference>
<dbReference type="GO" id="GO:0005829">
    <property type="term" value="C:cytosol"/>
    <property type="evidence" value="ECO:0007669"/>
    <property type="project" value="TreeGrafter"/>
</dbReference>
<dbReference type="Gene3D" id="1.25.10.10">
    <property type="entry name" value="Leucine-rich Repeat Variant"/>
    <property type="match status" value="1"/>
</dbReference>
<feature type="repeat" description="HEAT" evidence="2">
    <location>
        <begin position="8"/>
        <end position="46"/>
    </location>
</feature>
<feature type="repeat" description="HEAT" evidence="2">
    <location>
        <begin position="446"/>
        <end position="484"/>
    </location>
</feature>
<dbReference type="OMA" id="HAISMFW"/>
<dbReference type="AlphaFoldDB" id="X6P6F9"/>
<feature type="repeat" description="HEAT" evidence="2">
    <location>
        <begin position="132"/>
        <end position="170"/>
    </location>
</feature>
<feature type="repeat" description="HEAT" evidence="2">
    <location>
        <begin position="368"/>
        <end position="406"/>
    </location>
</feature>
<keyword evidence="5" id="KW-1185">Reference proteome</keyword>